<comment type="caution">
    <text evidence="2">The sequence shown here is derived from an EMBL/GenBank/DDBJ whole genome shotgun (WGS) entry which is preliminary data.</text>
</comment>
<evidence type="ECO:0008006" key="4">
    <source>
        <dbReference type="Google" id="ProtNLM"/>
    </source>
</evidence>
<keyword evidence="1" id="KW-0812">Transmembrane</keyword>
<dbReference type="Proteomes" id="UP001597218">
    <property type="component" value="Unassembled WGS sequence"/>
</dbReference>
<keyword evidence="3" id="KW-1185">Reference proteome</keyword>
<dbReference type="PROSITE" id="PS51257">
    <property type="entry name" value="PROKAR_LIPOPROTEIN"/>
    <property type="match status" value="1"/>
</dbReference>
<evidence type="ECO:0000313" key="2">
    <source>
        <dbReference type="EMBL" id="MFD1928585.1"/>
    </source>
</evidence>
<organism evidence="2 3">
    <name type="scientific">Sporosarcina siberiensis</name>
    <dbReference type="NCBI Taxonomy" id="1365606"/>
    <lineage>
        <taxon>Bacteria</taxon>
        <taxon>Bacillati</taxon>
        <taxon>Bacillota</taxon>
        <taxon>Bacilli</taxon>
        <taxon>Bacillales</taxon>
        <taxon>Caryophanaceae</taxon>
        <taxon>Sporosarcina</taxon>
    </lineage>
</organism>
<keyword evidence="1" id="KW-1133">Transmembrane helix</keyword>
<accession>A0ABW4SI91</accession>
<gene>
    <name evidence="2" type="ORF">ACFSFY_11145</name>
</gene>
<dbReference type="EMBL" id="JBHUGI010000032">
    <property type="protein sequence ID" value="MFD1928585.1"/>
    <property type="molecule type" value="Genomic_DNA"/>
</dbReference>
<evidence type="ECO:0000313" key="3">
    <source>
        <dbReference type="Proteomes" id="UP001597218"/>
    </source>
</evidence>
<name>A0ABW4SI91_9BACL</name>
<keyword evidence="1" id="KW-0472">Membrane</keyword>
<dbReference type="RefSeq" id="WP_381538045.1">
    <property type="nucleotide sequence ID" value="NZ_JBHUGI010000032.1"/>
</dbReference>
<feature type="transmembrane region" description="Helical" evidence="1">
    <location>
        <begin position="7"/>
        <end position="24"/>
    </location>
</feature>
<evidence type="ECO:0000256" key="1">
    <source>
        <dbReference type="SAM" id="Phobius"/>
    </source>
</evidence>
<reference evidence="3" key="1">
    <citation type="journal article" date="2019" name="Int. J. Syst. Evol. Microbiol.">
        <title>The Global Catalogue of Microorganisms (GCM) 10K type strain sequencing project: providing services to taxonomists for standard genome sequencing and annotation.</title>
        <authorList>
            <consortium name="The Broad Institute Genomics Platform"/>
            <consortium name="The Broad Institute Genome Sequencing Center for Infectious Disease"/>
            <person name="Wu L."/>
            <person name="Ma J."/>
        </authorList>
    </citation>
    <scope>NUCLEOTIDE SEQUENCE [LARGE SCALE GENOMIC DNA]</scope>
    <source>
        <strain evidence="3">CGMCC 4.7177</strain>
    </source>
</reference>
<sequence length="173" mass="20030">MKFKTKYIVPTVFLLVFFSIFLVACTDNDIELNDGDTHLSEELNNTISNYIVQQYSTSSLNTEKQFEVHKVYGTSEKNDVTTVYFWSYYGGFNKSTGAENQSGHSLPAVMQLKKESDHYTVVKYTEPEDGDFYQSSIKKMFPKKYLKRVYNDSGNSKDLEKEMDVLVKQWLAE</sequence>
<protein>
    <recommendedName>
        <fullName evidence="4">DUF4825 domain-containing protein</fullName>
    </recommendedName>
</protein>
<proteinExistence type="predicted"/>